<evidence type="ECO:0000313" key="3">
    <source>
        <dbReference type="Proteomes" id="UP000518887"/>
    </source>
</evidence>
<reference evidence="2 3" key="1">
    <citation type="submission" date="2020-08" db="EMBL/GenBank/DDBJ databases">
        <title>Genomic Encyclopedia of Type Strains, Phase IV (KMG-IV): sequencing the most valuable type-strain genomes for metagenomic binning, comparative biology and taxonomic classification.</title>
        <authorList>
            <person name="Goeker M."/>
        </authorList>
    </citation>
    <scope>NUCLEOTIDE SEQUENCE [LARGE SCALE GENOMIC DNA]</scope>
    <source>
        <strain evidence="2 3">DSM 103462</strain>
    </source>
</reference>
<proteinExistence type="predicted"/>
<dbReference type="Proteomes" id="UP000518887">
    <property type="component" value="Unassembled WGS sequence"/>
</dbReference>
<comment type="caution">
    <text evidence="2">The sequence shown here is derived from an EMBL/GenBank/DDBJ whole genome shotgun (WGS) entry which is preliminary data.</text>
</comment>
<dbReference type="Pfam" id="PF19789">
    <property type="entry name" value="DUF6273"/>
    <property type="match status" value="1"/>
</dbReference>
<dbReference type="InterPro" id="IPR046240">
    <property type="entry name" value="DUF6273"/>
</dbReference>
<name>A0A7W8LNA3_9SPIR</name>
<dbReference type="AlphaFoldDB" id="A0A7W8LNA3"/>
<evidence type="ECO:0000313" key="2">
    <source>
        <dbReference type="EMBL" id="MBB5227401.1"/>
    </source>
</evidence>
<sequence length="199" mass="22892">MKTNDDGILETSTLWTLDGFNKNKARVQIGDRIKLPDFTVPETEIKGQTVMSFNILEVSDEAVIVGKKTNGDFILIFEHCLFKSAVDLNNTKDFKKTQLNQYLSGEFLKAMQEAGIAAINCCLLSYDETFGEKRLNYFKKSRNRIAFDFKENFTKWYWLCTPYKSSAAYFCGVYSNGYADYYYAGNTDFYVRPRFVLAA</sequence>
<feature type="domain" description="DUF6273" evidence="1">
    <location>
        <begin position="123"/>
        <end position="198"/>
    </location>
</feature>
<evidence type="ECO:0000259" key="1">
    <source>
        <dbReference type="Pfam" id="PF19789"/>
    </source>
</evidence>
<keyword evidence="3" id="KW-1185">Reference proteome</keyword>
<dbReference type="RefSeq" id="WP_184661604.1">
    <property type="nucleotide sequence ID" value="NZ_CP031518.1"/>
</dbReference>
<gene>
    <name evidence="2" type="ORF">HNP76_002801</name>
</gene>
<protein>
    <recommendedName>
        <fullName evidence="1">DUF6273 domain-containing protein</fullName>
    </recommendedName>
</protein>
<dbReference type="EMBL" id="JACHFQ010000011">
    <property type="protein sequence ID" value="MBB5227401.1"/>
    <property type="molecule type" value="Genomic_DNA"/>
</dbReference>
<accession>A0A7W8LNA3</accession>
<organism evidence="2 3">
    <name type="scientific">Treponema ruminis</name>
    <dbReference type="NCBI Taxonomy" id="744515"/>
    <lineage>
        <taxon>Bacteria</taxon>
        <taxon>Pseudomonadati</taxon>
        <taxon>Spirochaetota</taxon>
        <taxon>Spirochaetia</taxon>
        <taxon>Spirochaetales</taxon>
        <taxon>Treponemataceae</taxon>
        <taxon>Treponema</taxon>
    </lineage>
</organism>